<dbReference type="InterPro" id="IPR052006">
    <property type="entry name" value="MLP-like"/>
</dbReference>
<dbReference type="GO" id="GO:0006952">
    <property type="term" value="P:defense response"/>
    <property type="evidence" value="ECO:0007669"/>
    <property type="project" value="InterPro"/>
</dbReference>
<proteinExistence type="inferred from homology"/>
<sequence length="148" mass="16821">MADDLKGQLEAEVQLKCSPEQFFSVWKNDAQQVPNHTPSNVQGVKLHEGDWETSGCIKIWDYTIEGKPGVFKEKVELDEANKIVKLIGLEGDVFEIYKVYNCIWHLKGNLAKVTIEYEKLNDNVPAPHIYLDFLVSMTKDIDASLVKP</sequence>
<dbReference type="KEGG" id="jcu:105634074"/>
<dbReference type="SUPFAM" id="SSF55961">
    <property type="entry name" value="Bet v1-like"/>
    <property type="match status" value="1"/>
</dbReference>
<dbReference type="EMBL" id="KK914370">
    <property type="protein sequence ID" value="KDP38070.1"/>
    <property type="molecule type" value="Genomic_DNA"/>
</dbReference>
<dbReference type="SMART" id="SM01037">
    <property type="entry name" value="Bet_v_1"/>
    <property type="match status" value="1"/>
</dbReference>
<dbReference type="EMBL" id="KK919940">
    <property type="protein sequence ID" value="KDP20178.1"/>
    <property type="molecule type" value="Genomic_DNA"/>
</dbReference>
<accession>A0A067L1U5</accession>
<feature type="domain" description="Bet v I/Major latex protein" evidence="2">
    <location>
        <begin position="4"/>
        <end position="148"/>
    </location>
</feature>
<dbReference type="InterPro" id="IPR023393">
    <property type="entry name" value="START-like_dom_sf"/>
</dbReference>
<dbReference type="CDD" id="cd07816">
    <property type="entry name" value="Bet_v1-like"/>
    <property type="match status" value="1"/>
</dbReference>
<dbReference type="Gene3D" id="3.30.530.20">
    <property type="match status" value="1"/>
</dbReference>
<protein>
    <recommendedName>
        <fullName evidence="2">Bet v I/Major latex protein domain-containing protein</fullName>
    </recommendedName>
</protein>
<dbReference type="PANTHER" id="PTHR31338">
    <property type="entry name" value="POLYKETIDE CYCLASE/DEHYDRASE AND LIPID TRANSPORT SUPERFAMILY PROTEIN"/>
    <property type="match status" value="1"/>
</dbReference>
<dbReference type="Proteomes" id="UP000027138">
    <property type="component" value="Unassembled WGS sequence"/>
</dbReference>
<keyword evidence="6" id="KW-1185">Reference proteome</keyword>
<dbReference type="KEGG" id="jcu:105634073"/>
<evidence type="ECO:0000313" key="5">
    <source>
        <dbReference type="EMBL" id="KDP38070.1"/>
    </source>
</evidence>
<evidence type="ECO:0000259" key="2">
    <source>
        <dbReference type="SMART" id="SM01037"/>
    </source>
</evidence>
<dbReference type="InterPro" id="IPR000916">
    <property type="entry name" value="Bet_v_I/MLP"/>
</dbReference>
<reference evidence="4 6" key="1">
    <citation type="journal article" date="2014" name="PLoS ONE">
        <title>Global Analysis of Gene Expression Profiles in Physic Nut (Jatropha curcas L.) Seedlings Exposed to Salt Stress.</title>
        <authorList>
            <person name="Zhang L."/>
            <person name="Zhang C."/>
            <person name="Wu P."/>
            <person name="Chen Y."/>
            <person name="Li M."/>
            <person name="Jiang H."/>
            <person name="Wu G."/>
        </authorList>
    </citation>
    <scope>NUCLEOTIDE SEQUENCE [LARGE SCALE GENOMIC DNA]</scope>
    <source>
        <strain evidence="6">cv. GZQX0401</strain>
        <tissue evidence="4">Young leaves</tissue>
    </source>
</reference>
<comment type="similarity">
    <text evidence="1">Belongs to the MLP family.</text>
</comment>
<gene>
    <name evidence="3" type="ORF">JCGZ_00008</name>
    <name evidence="4" type="ORF">JCGZ_04712</name>
    <name evidence="5" type="ORF">JCGZ_04713</name>
</gene>
<name>A0A067L1U5_JATCU</name>
<evidence type="ECO:0000313" key="3">
    <source>
        <dbReference type="EMBL" id="KDP20178.1"/>
    </source>
</evidence>
<dbReference type="STRING" id="180498.A0A067L1U5"/>
<dbReference type="EMBL" id="KK914370">
    <property type="protein sequence ID" value="KDP38069.1"/>
    <property type="molecule type" value="Genomic_DNA"/>
</dbReference>
<evidence type="ECO:0000313" key="6">
    <source>
        <dbReference type="Proteomes" id="UP000027138"/>
    </source>
</evidence>
<dbReference type="OrthoDB" id="1072116at2759"/>
<dbReference type="PANTHER" id="PTHR31338:SF20">
    <property type="entry name" value="BET V I_MAJOR LATEX PROTEIN DOMAIN-CONTAINING PROTEIN"/>
    <property type="match status" value="1"/>
</dbReference>
<evidence type="ECO:0000313" key="4">
    <source>
        <dbReference type="EMBL" id="KDP38069.1"/>
    </source>
</evidence>
<dbReference type="Pfam" id="PF00407">
    <property type="entry name" value="Bet_v_1"/>
    <property type="match status" value="1"/>
</dbReference>
<organism evidence="4 6">
    <name type="scientific">Jatropha curcas</name>
    <name type="common">Barbados nut</name>
    <dbReference type="NCBI Taxonomy" id="180498"/>
    <lineage>
        <taxon>Eukaryota</taxon>
        <taxon>Viridiplantae</taxon>
        <taxon>Streptophyta</taxon>
        <taxon>Embryophyta</taxon>
        <taxon>Tracheophyta</taxon>
        <taxon>Spermatophyta</taxon>
        <taxon>Magnoliopsida</taxon>
        <taxon>eudicotyledons</taxon>
        <taxon>Gunneridae</taxon>
        <taxon>Pentapetalae</taxon>
        <taxon>rosids</taxon>
        <taxon>fabids</taxon>
        <taxon>Malpighiales</taxon>
        <taxon>Euphorbiaceae</taxon>
        <taxon>Crotonoideae</taxon>
        <taxon>Jatropheae</taxon>
        <taxon>Jatropha</taxon>
    </lineage>
</organism>
<evidence type="ECO:0000256" key="1">
    <source>
        <dbReference type="ARBA" id="ARBA00038242"/>
    </source>
</evidence>
<dbReference type="AlphaFoldDB" id="A0A067L1U5"/>